<feature type="binding site" evidence="5">
    <location>
        <position position="258"/>
    </location>
    <ligand>
        <name>FMN</name>
        <dbReference type="ChEBI" id="CHEBI:58210"/>
    </ligand>
</feature>
<dbReference type="PROSITE" id="PS51349">
    <property type="entry name" value="FMN_HYDROXY_ACID_DH_2"/>
    <property type="match status" value="1"/>
</dbReference>
<evidence type="ECO:0000256" key="3">
    <source>
        <dbReference type="ARBA" id="ARBA00024042"/>
    </source>
</evidence>
<keyword evidence="8" id="KW-1185">Reference proteome</keyword>
<dbReference type="PIRSF" id="PIRSF000138">
    <property type="entry name" value="Al-hdrx_acd_dh"/>
    <property type="match status" value="1"/>
</dbReference>
<dbReference type="FunFam" id="3.20.20.70:FF:000056">
    <property type="entry name" value="hydroxyacid oxidase 2"/>
    <property type="match status" value="1"/>
</dbReference>
<feature type="active site" description="Proton acceptor" evidence="4">
    <location>
        <position position="258"/>
    </location>
</feature>
<dbReference type="GO" id="GO:0005737">
    <property type="term" value="C:cytoplasm"/>
    <property type="evidence" value="ECO:0007669"/>
    <property type="project" value="UniProtKB-ARBA"/>
</dbReference>
<dbReference type="InterPro" id="IPR000262">
    <property type="entry name" value="FMN-dep_DH"/>
</dbReference>
<dbReference type="PANTHER" id="PTHR10578">
    <property type="entry name" value="S -2-HYDROXY-ACID OXIDASE-RELATED"/>
    <property type="match status" value="1"/>
</dbReference>
<organism evidence="7 8">
    <name type="scientific">Tetrahymena thermophila (strain SB210)</name>
    <dbReference type="NCBI Taxonomy" id="312017"/>
    <lineage>
        <taxon>Eukaryota</taxon>
        <taxon>Sar</taxon>
        <taxon>Alveolata</taxon>
        <taxon>Ciliophora</taxon>
        <taxon>Intramacronucleata</taxon>
        <taxon>Oligohymenophorea</taxon>
        <taxon>Hymenostomatida</taxon>
        <taxon>Tetrahymenina</taxon>
        <taxon>Tetrahymenidae</taxon>
        <taxon>Tetrahymena</taxon>
    </lineage>
</organism>
<dbReference type="SUPFAM" id="SSF51395">
    <property type="entry name" value="FMN-linked oxidoreductases"/>
    <property type="match status" value="1"/>
</dbReference>
<feature type="binding site" evidence="5">
    <location>
        <position position="159"/>
    </location>
    <ligand>
        <name>FMN</name>
        <dbReference type="ChEBI" id="CHEBI:58210"/>
    </ligand>
</feature>
<dbReference type="eggNOG" id="KOG0538">
    <property type="taxonomic scope" value="Eukaryota"/>
</dbReference>
<dbReference type="GeneID" id="7844055"/>
<dbReference type="CDD" id="cd02809">
    <property type="entry name" value="alpha_hydroxyacid_oxid_FMN"/>
    <property type="match status" value="1"/>
</dbReference>
<dbReference type="GO" id="GO:0010181">
    <property type="term" value="F:FMN binding"/>
    <property type="evidence" value="ECO:0007669"/>
    <property type="project" value="InterPro"/>
</dbReference>
<evidence type="ECO:0000256" key="1">
    <source>
        <dbReference type="ARBA" id="ARBA00001917"/>
    </source>
</evidence>
<gene>
    <name evidence="7" type="ORF">TTHERM_00290670</name>
</gene>
<feature type="binding site" evidence="5">
    <location>
        <position position="109"/>
    </location>
    <ligand>
        <name>FMN</name>
        <dbReference type="ChEBI" id="CHEBI:58210"/>
    </ligand>
</feature>
<protein>
    <submittedName>
        <fullName evidence="7">FMN-dependent dehydrogenase</fullName>
    </submittedName>
</protein>
<name>I7M242_TETTS</name>
<evidence type="ECO:0000256" key="2">
    <source>
        <dbReference type="ARBA" id="ARBA00023002"/>
    </source>
</evidence>
<feature type="domain" description="FMN hydroxy acid dehydrogenase" evidence="6">
    <location>
        <begin position="1"/>
        <end position="366"/>
    </location>
</feature>
<evidence type="ECO:0000313" key="8">
    <source>
        <dbReference type="Proteomes" id="UP000009168"/>
    </source>
</evidence>
<comment type="cofactor">
    <cofactor evidence="1">
        <name>FMN</name>
        <dbReference type="ChEBI" id="CHEBI:58210"/>
    </cofactor>
</comment>
<sequence>MSDKVYVNIFEFEDEAKKNLTNNSYTYYRSGANGEHTLRDNIDAYARIKMNPYVCAGLKDIDLSTTVLGQKLNIPIGIAPTAMHRMATPRGELTTVTAAKKVGTIYTLSSLATTNMEDVAKEQPDALRWFQLYIAKDRKITEVMVREAERLGYRAIAVTVDAPYLGIREGDERNKFTLPSHLKLEILESFKKEFAVKGKGGSGLFEMFKDQIDPAMSWEDIKWLKSFTKLPVILKGIQNGEDALRAAQLGVHIWVTNHGGRQLDTVRSTIDMLPEVMHAIKDYRNTVEVYVDGGIRRGTDVLKCLALGAKCVFIGRPLLFSLAAEGEQGVLKMFQLFEKEMKVAMMLLGAGKISDLGLKHLVKATIPVSNL</sequence>
<feature type="binding site" evidence="5">
    <location>
        <position position="168"/>
    </location>
    <ligand>
        <name>glyoxylate</name>
        <dbReference type="ChEBI" id="CHEBI:36655"/>
    </ligand>
</feature>
<feature type="binding site" evidence="5">
    <location>
        <position position="131"/>
    </location>
    <ligand>
        <name>FMN</name>
        <dbReference type="ChEBI" id="CHEBI:58210"/>
    </ligand>
</feature>
<dbReference type="HOGENOM" id="CLU_020639_6_1_1"/>
<dbReference type="PANTHER" id="PTHR10578:SF149">
    <property type="entry name" value="2-HYDROXYACID OXIDASE 2"/>
    <property type="match status" value="1"/>
</dbReference>
<reference evidence="8" key="1">
    <citation type="journal article" date="2006" name="PLoS Biol.">
        <title>Macronuclear genome sequence of the ciliate Tetrahymena thermophila, a model eukaryote.</title>
        <authorList>
            <person name="Eisen J.A."/>
            <person name="Coyne R.S."/>
            <person name="Wu M."/>
            <person name="Wu D."/>
            <person name="Thiagarajan M."/>
            <person name="Wortman J.R."/>
            <person name="Badger J.H."/>
            <person name="Ren Q."/>
            <person name="Amedeo P."/>
            <person name="Jones K.M."/>
            <person name="Tallon L.J."/>
            <person name="Delcher A.L."/>
            <person name="Salzberg S.L."/>
            <person name="Silva J.C."/>
            <person name="Haas B.J."/>
            <person name="Majoros W.H."/>
            <person name="Farzad M."/>
            <person name="Carlton J.M."/>
            <person name="Smith R.K. Jr."/>
            <person name="Garg J."/>
            <person name="Pearlman R.E."/>
            <person name="Karrer K.M."/>
            <person name="Sun L."/>
            <person name="Manning G."/>
            <person name="Elde N.C."/>
            <person name="Turkewitz A.P."/>
            <person name="Asai D.J."/>
            <person name="Wilkes D.E."/>
            <person name="Wang Y."/>
            <person name="Cai H."/>
            <person name="Collins K."/>
            <person name="Stewart B.A."/>
            <person name="Lee S.R."/>
            <person name="Wilamowska K."/>
            <person name="Weinberg Z."/>
            <person name="Ruzzo W.L."/>
            <person name="Wloga D."/>
            <person name="Gaertig J."/>
            <person name="Frankel J."/>
            <person name="Tsao C.-C."/>
            <person name="Gorovsky M.A."/>
            <person name="Keeling P.J."/>
            <person name="Waller R.F."/>
            <person name="Patron N.J."/>
            <person name="Cherry J.M."/>
            <person name="Stover N.A."/>
            <person name="Krieger C.J."/>
            <person name="del Toro C."/>
            <person name="Ryder H.F."/>
            <person name="Williamson S.C."/>
            <person name="Barbeau R.A."/>
            <person name="Hamilton E.P."/>
            <person name="Orias E."/>
        </authorList>
    </citation>
    <scope>NUCLEOTIDE SEQUENCE [LARGE SCALE GENOMIC DNA]</scope>
    <source>
        <strain evidence="8">SB210</strain>
    </source>
</reference>
<feature type="binding site" evidence="5">
    <location>
        <begin position="315"/>
        <end position="316"/>
    </location>
    <ligand>
        <name>FMN</name>
        <dbReference type="ChEBI" id="CHEBI:58210"/>
    </ligand>
</feature>
<dbReference type="GO" id="GO:0016491">
    <property type="term" value="F:oxidoreductase activity"/>
    <property type="evidence" value="ECO:0007669"/>
    <property type="project" value="UniProtKB-KW"/>
</dbReference>
<keyword evidence="5" id="KW-0285">Flavoprotein</keyword>
<feature type="binding site" evidence="5">
    <location>
        <position position="133"/>
    </location>
    <ligand>
        <name>glyoxylate</name>
        <dbReference type="ChEBI" id="CHEBI:36655"/>
    </ligand>
</feature>
<keyword evidence="5" id="KW-0288">FMN</keyword>
<dbReference type="Proteomes" id="UP000009168">
    <property type="component" value="Unassembled WGS sequence"/>
</dbReference>
<feature type="binding site" evidence="5">
    <location>
        <begin position="80"/>
        <end position="82"/>
    </location>
    <ligand>
        <name>FMN</name>
        <dbReference type="ChEBI" id="CHEBI:58210"/>
    </ligand>
</feature>
<dbReference type="EMBL" id="GG662651">
    <property type="protein sequence ID" value="EAR98439.1"/>
    <property type="molecule type" value="Genomic_DNA"/>
</dbReference>
<dbReference type="RefSeq" id="XP_001018684.1">
    <property type="nucleotide sequence ID" value="XM_001018684.1"/>
</dbReference>
<feature type="binding site" evidence="5">
    <location>
        <position position="261"/>
    </location>
    <ligand>
        <name>glyoxylate</name>
        <dbReference type="ChEBI" id="CHEBI:36655"/>
    </ligand>
</feature>
<proteinExistence type="inferred from homology"/>
<keyword evidence="2" id="KW-0560">Oxidoreductase</keyword>
<dbReference type="OrthoDB" id="25826at2759"/>
<evidence type="ECO:0000259" key="6">
    <source>
        <dbReference type="PROSITE" id="PS51349"/>
    </source>
</evidence>
<dbReference type="InterPro" id="IPR012133">
    <property type="entry name" value="Alpha-hydoxy_acid_DH_FMN"/>
</dbReference>
<dbReference type="InterPro" id="IPR013785">
    <property type="entry name" value="Aldolase_TIM"/>
</dbReference>
<feature type="binding site" evidence="5">
    <location>
        <position position="27"/>
    </location>
    <ligand>
        <name>glyoxylate</name>
        <dbReference type="ChEBI" id="CHEBI:36655"/>
    </ligand>
</feature>
<dbReference type="OMA" id="RIWFRPK"/>
<evidence type="ECO:0000313" key="7">
    <source>
        <dbReference type="EMBL" id="EAR98439.1"/>
    </source>
</evidence>
<dbReference type="Pfam" id="PF01070">
    <property type="entry name" value="FMN_dh"/>
    <property type="match status" value="1"/>
</dbReference>
<evidence type="ECO:0000256" key="5">
    <source>
        <dbReference type="PIRSR" id="PIRSR000138-2"/>
    </source>
</evidence>
<dbReference type="InParanoid" id="I7M242"/>
<dbReference type="AlphaFoldDB" id="I7M242"/>
<comment type="similarity">
    <text evidence="3">Belongs to the FMN-dependent alpha-hydroxy acid dehydrogenase family.</text>
</comment>
<dbReference type="Gene3D" id="3.20.20.70">
    <property type="entry name" value="Aldolase class I"/>
    <property type="match status" value="1"/>
</dbReference>
<dbReference type="STRING" id="312017.I7M242"/>
<feature type="binding site" evidence="5">
    <location>
        <position position="235"/>
    </location>
    <ligand>
        <name>FMN</name>
        <dbReference type="ChEBI" id="CHEBI:58210"/>
    </ligand>
</feature>
<dbReference type="KEGG" id="tet:TTHERM_00290670"/>
<evidence type="ECO:0000256" key="4">
    <source>
        <dbReference type="PIRSR" id="PIRSR000138-1"/>
    </source>
</evidence>
<accession>I7M242</accession>
<feature type="binding site" evidence="5">
    <location>
        <begin position="292"/>
        <end position="296"/>
    </location>
    <ligand>
        <name>FMN</name>
        <dbReference type="ChEBI" id="CHEBI:58210"/>
    </ligand>
</feature>
<dbReference type="InterPro" id="IPR037396">
    <property type="entry name" value="FMN_HAD"/>
</dbReference>